<protein>
    <submittedName>
        <fullName evidence="1">Putative DNA-binding transcriptional regulator AlpA</fullName>
    </submittedName>
</protein>
<dbReference type="Proteomes" id="UP000585638">
    <property type="component" value="Unassembled WGS sequence"/>
</dbReference>
<comment type="caution">
    <text evidence="1">The sequence shown here is derived from an EMBL/GenBank/DDBJ whole genome shotgun (WGS) entry which is preliminary data.</text>
</comment>
<proteinExistence type="predicted"/>
<evidence type="ECO:0000313" key="2">
    <source>
        <dbReference type="Proteomes" id="UP000585638"/>
    </source>
</evidence>
<evidence type="ECO:0000313" key="1">
    <source>
        <dbReference type="EMBL" id="MBB5892779.1"/>
    </source>
</evidence>
<dbReference type="AlphaFoldDB" id="A0A7W9NHQ0"/>
<keyword evidence="1" id="KW-0238">DNA-binding</keyword>
<organism evidence="1 2">
    <name type="scientific">Kutzneria kofuensis</name>
    <dbReference type="NCBI Taxonomy" id="103725"/>
    <lineage>
        <taxon>Bacteria</taxon>
        <taxon>Bacillati</taxon>
        <taxon>Actinomycetota</taxon>
        <taxon>Actinomycetes</taxon>
        <taxon>Pseudonocardiales</taxon>
        <taxon>Pseudonocardiaceae</taxon>
        <taxon>Kutzneria</taxon>
    </lineage>
</organism>
<dbReference type="GO" id="GO:0003677">
    <property type="term" value="F:DNA binding"/>
    <property type="evidence" value="ECO:0007669"/>
    <property type="project" value="UniProtKB-KW"/>
</dbReference>
<gene>
    <name evidence="1" type="ORF">BJ998_003975</name>
</gene>
<dbReference type="EMBL" id="JACHIR010000001">
    <property type="protein sequence ID" value="MBB5892779.1"/>
    <property type="molecule type" value="Genomic_DNA"/>
</dbReference>
<keyword evidence="2" id="KW-1185">Reference proteome</keyword>
<reference evidence="1 2" key="1">
    <citation type="submission" date="2020-08" db="EMBL/GenBank/DDBJ databases">
        <title>Sequencing the genomes of 1000 actinobacteria strains.</title>
        <authorList>
            <person name="Klenk H.-P."/>
        </authorList>
    </citation>
    <scope>NUCLEOTIDE SEQUENCE [LARGE SCALE GENOMIC DNA]</scope>
    <source>
        <strain evidence="1 2">DSM 43851</strain>
    </source>
</reference>
<name>A0A7W9NHQ0_9PSEU</name>
<dbReference type="RefSeq" id="WP_184863728.1">
    <property type="nucleotide sequence ID" value="NZ_BAAAWY010000001.1"/>
</dbReference>
<sequence>MTEFELIFAVDQLTDDAIDAIYDRYDALVAGHGDMTLLTVTAEGPTPVAAGKTAVRDLELLAGVIVQRCYEDLVNRKDIAERCNVSPQAVGLWIRGDRQRKHPFPQPFNLVGGGVWLWGEVNEWLRRTYKPQDDVHYPCRDDYAEINRWIAEHRAQKRMLHVDFSWSSQTQVAAGAVAAIPPHIERPNETPFEPGGDWVTIERRTERVGYR</sequence>
<accession>A0A7W9NHQ0</accession>